<name>A0AAV9FKR6_ACOCL</name>
<dbReference type="Pfam" id="PF07926">
    <property type="entry name" value="TPR_MLP1_2"/>
    <property type="match status" value="1"/>
</dbReference>
<feature type="domain" description="Nucleoprotein TPR/MLP1-2" evidence="6">
    <location>
        <begin position="942"/>
        <end position="1069"/>
    </location>
</feature>
<dbReference type="EMBL" id="JAUJYO010000001">
    <property type="protein sequence ID" value="KAK1326575.1"/>
    <property type="molecule type" value="Genomic_DNA"/>
</dbReference>
<dbReference type="InterPro" id="IPR012929">
    <property type="entry name" value="Nucleoprot-TPR/MLP1-2_dom"/>
</dbReference>
<dbReference type="GO" id="GO:0017056">
    <property type="term" value="F:structural constituent of nuclear pore"/>
    <property type="evidence" value="ECO:0007669"/>
    <property type="project" value="TreeGrafter"/>
</dbReference>
<feature type="region of interest" description="Disordered" evidence="5">
    <location>
        <begin position="1726"/>
        <end position="1818"/>
    </location>
</feature>
<keyword evidence="2 4" id="KW-0175">Coiled coil</keyword>
<feature type="coiled-coil region" evidence="4">
    <location>
        <begin position="661"/>
        <end position="1065"/>
    </location>
</feature>
<feature type="coiled-coil region" evidence="4">
    <location>
        <begin position="142"/>
        <end position="176"/>
    </location>
</feature>
<feature type="compositionally biased region" description="Low complexity" evidence="5">
    <location>
        <begin position="1847"/>
        <end position="1861"/>
    </location>
</feature>
<evidence type="ECO:0000313" key="9">
    <source>
        <dbReference type="Proteomes" id="UP001180020"/>
    </source>
</evidence>
<evidence type="ECO:0000259" key="7">
    <source>
        <dbReference type="Pfam" id="PF25785"/>
    </source>
</evidence>
<evidence type="ECO:0000256" key="2">
    <source>
        <dbReference type="ARBA" id="ARBA00023054"/>
    </source>
</evidence>
<dbReference type="PANTHER" id="PTHR18898:SF2">
    <property type="entry name" value="NUCLEOPROTEIN TPR"/>
    <property type="match status" value="1"/>
</dbReference>
<feature type="coiled-coil region" evidence="4">
    <location>
        <begin position="1369"/>
        <end position="1425"/>
    </location>
</feature>
<feature type="coiled-coil region" evidence="4">
    <location>
        <begin position="377"/>
        <end position="425"/>
    </location>
</feature>
<comment type="subcellular location">
    <subcellularLocation>
        <location evidence="1">Nucleus</location>
    </subcellularLocation>
</comment>
<dbReference type="GO" id="GO:0005643">
    <property type="term" value="C:nuclear pore"/>
    <property type="evidence" value="ECO:0007669"/>
    <property type="project" value="TreeGrafter"/>
</dbReference>
<evidence type="ECO:0000256" key="1">
    <source>
        <dbReference type="ARBA" id="ARBA00004123"/>
    </source>
</evidence>
<dbReference type="PANTHER" id="PTHR18898">
    <property type="entry name" value="NUCLEOPROTEIN TPR-RELATED"/>
    <property type="match status" value="1"/>
</dbReference>
<reference evidence="8" key="2">
    <citation type="submission" date="2023-06" db="EMBL/GenBank/DDBJ databases">
        <authorList>
            <person name="Ma L."/>
            <person name="Liu K.-W."/>
            <person name="Li Z."/>
            <person name="Hsiao Y.-Y."/>
            <person name="Qi Y."/>
            <person name="Fu T."/>
            <person name="Tang G."/>
            <person name="Zhang D."/>
            <person name="Sun W.-H."/>
            <person name="Liu D.-K."/>
            <person name="Li Y."/>
            <person name="Chen G.-Z."/>
            <person name="Liu X.-D."/>
            <person name="Liao X.-Y."/>
            <person name="Jiang Y.-T."/>
            <person name="Yu X."/>
            <person name="Hao Y."/>
            <person name="Huang J."/>
            <person name="Zhao X.-W."/>
            <person name="Ke S."/>
            <person name="Chen Y.-Y."/>
            <person name="Wu W.-L."/>
            <person name="Hsu J.-L."/>
            <person name="Lin Y.-F."/>
            <person name="Huang M.-D."/>
            <person name="Li C.-Y."/>
            <person name="Huang L."/>
            <person name="Wang Z.-W."/>
            <person name="Zhao X."/>
            <person name="Zhong W.-Y."/>
            <person name="Peng D.-H."/>
            <person name="Ahmad S."/>
            <person name="Lan S."/>
            <person name="Zhang J.-S."/>
            <person name="Tsai W.-C."/>
            <person name="Van De Peer Y."/>
            <person name="Liu Z.-J."/>
        </authorList>
    </citation>
    <scope>NUCLEOTIDE SEQUENCE</scope>
    <source>
        <strain evidence="8">CP</strain>
        <tissue evidence="8">Leaves</tissue>
    </source>
</reference>
<feature type="coiled-coil region" evidence="4">
    <location>
        <begin position="1253"/>
        <end position="1304"/>
    </location>
</feature>
<protein>
    <submittedName>
        <fullName evidence="8">Nuclear-pore anchor</fullName>
    </submittedName>
</protein>
<feature type="region of interest" description="Disordered" evidence="5">
    <location>
        <begin position="1847"/>
        <end position="1933"/>
    </location>
</feature>
<feature type="region of interest" description="Disordered" evidence="5">
    <location>
        <begin position="1596"/>
        <end position="1709"/>
    </location>
</feature>
<feature type="compositionally biased region" description="Low complexity" evidence="5">
    <location>
        <begin position="1902"/>
        <end position="1915"/>
    </location>
</feature>
<evidence type="ECO:0000256" key="3">
    <source>
        <dbReference type="ARBA" id="ARBA00023242"/>
    </source>
</evidence>
<feature type="domain" description="NUA/TPR/MLP1-2-like" evidence="7">
    <location>
        <begin position="391"/>
        <end position="497"/>
    </location>
</feature>
<dbReference type="Pfam" id="PF25785">
    <property type="entry name" value="TPR"/>
    <property type="match status" value="1"/>
</dbReference>
<evidence type="ECO:0000259" key="6">
    <source>
        <dbReference type="Pfam" id="PF07926"/>
    </source>
</evidence>
<proteinExistence type="predicted"/>
<feature type="region of interest" description="Disordered" evidence="5">
    <location>
        <begin position="1500"/>
        <end position="1533"/>
    </location>
</feature>
<dbReference type="GO" id="GO:0006406">
    <property type="term" value="P:mRNA export from nucleus"/>
    <property type="evidence" value="ECO:0007669"/>
    <property type="project" value="TreeGrafter"/>
</dbReference>
<dbReference type="SUPFAM" id="SSF90257">
    <property type="entry name" value="Myosin rod fragments"/>
    <property type="match status" value="1"/>
</dbReference>
<feature type="compositionally biased region" description="Acidic residues" evidence="5">
    <location>
        <begin position="1739"/>
        <end position="1754"/>
    </location>
</feature>
<evidence type="ECO:0000256" key="4">
    <source>
        <dbReference type="SAM" id="Coils"/>
    </source>
</evidence>
<feature type="coiled-coil region" evidence="4">
    <location>
        <begin position="208"/>
        <end position="260"/>
    </location>
</feature>
<accession>A0AAV9FKR6</accession>
<feature type="coiled-coil region" evidence="4">
    <location>
        <begin position="584"/>
        <end position="618"/>
    </location>
</feature>
<feature type="coiled-coil region" evidence="4">
    <location>
        <begin position="1164"/>
        <end position="1226"/>
    </location>
</feature>
<feature type="compositionally biased region" description="Low complexity" evidence="5">
    <location>
        <begin position="1500"/>
        <end position="1510"/>
    </location>
</feature>
<dbReference type="InterPro" id="IPR057974">
    <property type="entry name" value="NUA/TPR/MLP1-2-like_dom"/>
</dbReference>
<organism evidence="8 9">
    <name type="scientific">Acorus calamus</name>
    <name type="common">Sweet flag</name>
    <dbReference type="NCBI Taxonomy" id="4465"/>
    <lineage>
        <taxon>Eukaryota</taxon>
        <taxon>Viridiplantae</taxon>
        <taxon>Streptophyta</taxon>
        <taxon>Embryophyta</taxon>
        <taxon>Tracheophyta</taxon>
        <taxon>Spermatophyta</taxon>
        <taxon>Magnoliopsida</taxon>
        <taxon>Liliopsida</taxon>
        <taxon>Acoraceae</taxon>
        <taxon>Acorus</taxon>
    </lineage>
</organism>
<dbReference type="Proteomes" id="UP001180020">
    <property type="component" value="Unassembled WGS sequence"/>
</dbReference>
<sequence>MPLFITEEELRLLDPPAVAERADGFIRDLQVQLETTRAQAEAASITSEQTSSLLEQRYLSLSSDYSRLESLKSDLSASLDQRLADLANLRAENHQLGLQTIEKDGEIERLSVEVSELHKSKRQLLELVELKDAEIGDKNGLIKDYVDKIVDLSENRAQKEARLHDIETELERCRAACARLSQVSKLVELYKESADEWSRKAGEQEGVIKALETYLSQVQNDYKEQLEKEASTRRDNEKEVAELKLKLEKCEMELEKARRANEWGLSPITSSEMGSLTEGMDINDEGNHKLVPKMPMNISGTALAASLTRDGWSLTKMYEKYQEAADALRHEQLGRKHSEALLKRVLSEIEERSEFILEERAEHDRMVEAYDLMNHKLQQSRSELASRENTIQELKAELKRHEREYNVAQKEILDLETQVTVLLKECRDVQLRCSGMGEVLDGDIIPGDVVQHNNESDADKVISEHLLTFRDIKGLVEQNVHLRSLVRDLSRHNEERDAELKESFKVELQKHIDEATSKVSVVLKRSEEQGRMIESLHSSVAMYKRLYEEAHKPRLDFSQSAEPILDAHAEDRRADLMLLIEGSQEATRKAHQQLVERAKNLEDDLVKSRSEVMSLRLERDKLAMESKFVRERLDSFIREYEHQRDEANGIRARNVEFTQLIIDYQRRLRESSDSLQASEENVRKLSMEVSILKHEREIMVNSEKRASEEVQSLSDRVRRLQASLDTIQSSQEARDDARAMERRMQDDYIRRTERDWAEAKAELQEERDRVRMLTLEKDKKIEHAMGQMDELRKELADALHHIAASEARAAAAEARYSELNAKAESSGTKDAGLDASHTSISSMTEKLKEEMEKLKEEAQINKDYMQQYKQIAQVNEIALKQIEAAHEEYKSESEKKKKTLEAEILSLSEKVSELESDVILKSSEASSAVSAKEDALLAAQSDIERLKEESSIKTSQIVVMEFQINQLKEDLEKEHLRWRSTQDNYERQVILQSETIQELTKTSEALASVQVELVDLRRLANSQKAEKEELQTRWDTERLVLLESKNEAERKYNEINEQNHILHKRLEELHVKFADRERSSAGISSSMISSEAKGENDLQNVINYLRRSKEIAETEICLLKQEKQRLQSQLDSALKASETAQSLLNAEREHSRTIMFSDEEFKSLQLQVREINLLRESNMQLREENKHNFEEYQKFREMAQKARMEIEELSSQLKEKQLQVDAYHKEVGLKNVEIMNLENKFTELLESSSKINAAEHEQIKNDLQQTKEILRDTEADLVEKVNLVSELQAKVSQLTQELESRQLELRERDTKINDFHQMETNFKSENEKIKKANYNLKRRFEMLAKERDELTKVNQGLLKQVEDFRSSRRASSESTLQQAIKEKEKEKDARIQILEKTLEMEREKRKKNEKTLEQLNKNINQGKEEILSELGKHKLAREKLLETGILPSQLPPETDLDERTAAYNLAVENFEEAAHPELGEAAGATQQPPETSLVADSPLAAAAEQAAPQPSVNSPHGKAIQGKDIKPTLAKPSIEARRTLRRLIRPSLELEEPSGDVEMPEIEASTMPEMKVVKPHEPPCDSALLGASGARKRVASSSATELREEVFVEETSAVSSMPKKPKGSESPKEVAEAQDPSIPSADMNVPPGTPSELNEVPVDHEEDINAGADEKMQTTTGPTEEPRETPSDVMNLGESQTLGSDSAAPGGILDKPIETLEILDEWVKNNEVLDSQKPSATDEAVEDDIEEGELSPDASEERESGESVDGAGTDEGALGDMGDALPVASPEILNEEKNEGSDLVEEAADGLESNNNDQGGMEVEQAPIASFGAREGSPSVLADAPSILAEAAVSESGSSATVAAESDTRSARGGSRTIHLRSRAQENAARRLSGVGTPPLARSRGRMASSGRGDSMRGGARTRGRRGGRGQSSGDRE</sequence>
<keyword evidence="3" id="KW-0539">Nucleus</keyword>
<comment type="caution">
    <text evidence="8">The sequence shown here is derived from an EMBL/GenBank/DDBJ whole genome shotgun (WGS) entry which is preliminary data.</text>
</comment>
<evidence type="ECO:0000313" key="8">
    <source>
        <dbReference type="EMBL" id="KAK1326575.1"/>
    </source>
</evidence>
<feature type="compositionally biased region" description="Basic and acidic residues" evidence="5">
    <location>
        <begin position="1622"/>
        <end position="1631"/>
    </location>
</feature>
<keyword evidence="9" id="KW-1185">Reference proteome</keyword>
<evidence type="ECO:0000256" key="5">
    <source>
        <dbReference type="SAM" id="MobiDB-lite"/>
    </source>
</evidence>
<dbReference type="GO" id="GO:0006606">
    <property type="term" value="P:protein import into nucleus"/>
    <property type="evidence" value="ECO:0007669"/>
    <property type="project" value="InterPro"/>
</dbReference>
<gene>
    <name evidence="8" type="primary">NUA</name>
    <name evidence="8" type="ORF">QJS10_CPA01g00604</name>
</gene>
<reference evidence="8" key="1">
    <citation type="journal article" date="2023" name="Nat. Commun.">
        <title>Diploid and tetraploid genomes of Acorus and the evolution of monocots.</title>
        <authorList>
            <person name="Ma L."/>
            <person name="Liu K.W."/>
            <person name="Li Z."/>
            <person name="Hsiao Y.Y."/>
            <person name="Qi Y."/>
            <person name="Fu T."/>
            <person name="Tang G.D."/>
            <person name="Zhang D."/>
            <person name="Sun W.H."/>
            <person name="Liu D.K."/>
            <person name="Li Y."/>
            <person name="Chen G.Z."/>
            <person name="Liu X.D."/>
            <person name="Liao X.Y."/>
            <person name="Jiang Y.T."/>
            <person name="Yu X."/>
            <person name="Hao Y."/>
            <person name="Huang J."/>
            <person name="Zhao X.W."/>
            <person name="Ke S."/>
            <person name="Chen Y.Y."/>
            <person name="Wu W.L."/>
            <person name="Hsu J.L."/>
            <person name="Lin Y.F."/>
            <person name="Huang M.D."/>
            <person name="Li C.Y."/>
            <person name="Huang L."/>
            <person name="Wang Z.W."/>
            <person name="Zhao X."/>
            <person name="Zhong W.Y."/>
            <person name="Peng D.H."/>
            <person name="Ahmad S."/>
            <person name="Lan S."/>
            <person name="Zhang J.S."/>
            <person name="Tsai W.C."/>
            <person name="Van de Peer Y."/>
            <person name="Liu Z.J."/>
        </authorList>
    </citation>
    <scope>NUCLEOTIDE SEQUENCE</scope>
    <source>
        <strain evidence="8">CP</strain>
    </source>
</reference>